<organism evidence="2 3">
    <name type="scientific">Cinchona calisaya</name>
    <dbReference type="NCBI Taxonomy" id="153742"/>
    <lineage>
        <taxon>Eukaryota</taxon>
        <taxon>Viridiplantae</taxon>
        <taxon>Streptophyta</taxon>
        <taxon>Embryophyta</taxon>
        <taxon>Tracheophyta</taxon>
        <taxon>Spermatophyta</taxon>
        <taxon>Magnoliopsida</taxon>
        <taxon>eudicotyledons</taxon>
        <taxon>Gunneridae</taxon>
        <taxon>Pentapetalae</taxon>
        <taxon>asterids</taxon>
        <taxon>lamiids</taxon>
        <taxon>Gentianales</taxon>
        <taxon>Rubiaceae</taxon>
        <taxon>Cinchonoideae</taxon>
        <taxon>Cinchoneae</taxon>
        <taxon>Cinchona</taxon>
    </lineage>
</organism>
<feature type="region of interest" description="Disordered" evidence="1">
    <location>
        <begin position="173"/>
        <end position="205"/>
    </location>
</feature>
<protein>
    <submittedName>
        <fullName evidence="2">Uncharacterized protein</fullName>
    </submittedName>
</protein>
<dbReference type="Proteomes" id="UP001630127">
    <property type="component" value="Unassembled WGS sequence"/>
</dbReference>
<accession>A0ABD2YAB4</accession>
<evidence type="ECO:0000313" key="3">
    <source>
        <dbReference type="Proteomes" id="UP001630127"/>
    </source>
</evidence>
<reference evidence="2 3" key="1">
    <citation type="submission" date="2024-11" db="EMBL/GenBank/DDBJ databases">
        <title>A near-complete genome assembly of Cinchona calisaya.</title>
        <authorList>
            <person name="Lian D.C."/>
            <person name="Zhao X.W."/>
            <person name="Wei L."/>
        </authorList>
    </citation>
    <scope>NUCLEOTIDE SEQUENCE [LARGE SCALE GENOMIC DNA]</scope>
    <source>
        <tissue evidence="2">Nenye</tissue>
    </source>
</reference>
<keyword evidence="3" id="KW-1185">Reference proteome</keyword>
<comment type="caution">
    <text evidence="2">The sequence shown here is derived from an EMBL/GenBank/DDBJ whole genome shotgun (WGS) entry which is preliminary data.</text>
</comment>
<dbReference type="EMBL" id="JBJUIK010000014">
    <property type="protein sequence ID" value="KAL3504402.1"/>
    <property type="molecule type" value="Genomic_DNA"/>
</dbReference>
<sequence>MAAASKFHKITAAPPQKSQATLAKDLSIDVPKFTKKKGKNIATQEDVGLETSKELLVENNILHGTFESNLVNVVNGNHRIQEQVVNESCDISNTDDGCREYHSSEALDILEHVFDELGEILTEVVSPLREPLDLDFLQDNLDMRPKPRKFRQSMFAGRPLIDSASSSKVRVNMSRTTGPSTIVSPGLPQVHRARGQHLERKNSNE</sequence>
<proteinExistence type="predicted"/>
<evidence type="ECO:0000313" key="2">
    <source>
        <dbReference type="EMBL" id="KAL3504402.1"/>
    </source>
</evidence>
<feature type="compositionally biased region" description="Basic and acidic residues" evidence="1">
    <location>
        <begin position="196"/>
        <end position="205"/>
    </location>
</feature>
<gene>
    <name evidence="2" type="ORF">ACH5RR_034243</name>
</gene>
<dbReference type="AlphaFoldDB" id="A0ABD2YAB4"/>
<name>A0ABD2YAB4_9GENT</name>
<feature type="compositionally biased region" description="Polar residues" evidence="1">
    <location>
        <begin position="173"/>
        <end position="183"/>
    </location>
</feature>
<evidence type="ECO:0000256" key="1">
    <source>
        <dbReference type="SAM" id="MobiDB-lite"/>
    </source>
</evidence>